<evidence type="ECO:0000313" key="2">
    <source>
        <dbReference type="EMBL" id="VAV83677.1"/>
    </source>
</evidence>
<name>A0A3B0QVT7_9ZZZZ</name>
<dbReference type="EMBL" id="UOEA01000045">
    <property type="protein sequence ID" value="VAV83677.1"/>
    <property type="molecule type" value="Genomic_DNA"/>
</dbReference>
<protein>
    <recommendedName>
        <fullName evidence="3">Tetratricopeptide repeat protein</fullName>
    </recommendedName>
</protein>
<reference evidence="2" key="1">
    <citation type="submission" date="2018-06" db="EMBL/GenBank/DDBJ databases">
        <authorList>
            <person name="Zhirakovskaya E."/>
        </authorList>
    </citation>
    <scope>NUCLEOTIDE SEQUENCE</scope>
</reference>
<keyword evidence="1" id="KW-0472">Membrane</keyword>
<organism evidence="2">
    <name type="scientific">hydrothermal vent metagenome</name>
    <dbReference type="NCBI Taxonomy" id="652676"/>
    <lineage>
        <taxon>unclassified sequences</taxon>
        <taxon>metagenomes</taxon>
        <taxon>ecological metagenomes</taxon>
    </lineage>
</organism>
<accession>A0A3B0QVT7</accession>
<keyword evidence="1" id="KW-1133">Transmembrane helix</keyword>
<dbReference type="InterPro" id="IPR011990">
    <property type="entry name" value="TPR-like_helical_dom_sf"/>
</dbReference>
<gene>
    <name evidence="2" type="ORF">MNBD_DELTA01-951</name>
</gene>
<keyword evidence="1" id="KW-0812">Transmembrane</keyword>
<sequence>MHPSTDNNPSKAESNPPRTTGKKYYLILPLILMMILMALPGAESQAAGKAFISEKAPKEGYQKIGDDFYAKRAEGYKDGVVDPAMINDALAAYHKAYALGDNSEELVVKLMRATYFYAAYAEKTPAKQKKALTEVIEIGEKALKKNSKSVALNYQMAGAWGKWGEVNGIFASARQGVADRVKEFGETAEKIDPSYGEGGAYRTLGRLHFKAPRIPFILSWPSNKKSQSYLEKAIKIGPTNLTNHLFLAETLIANGDKEKALRQIDYILIAKVNPTKQVEDLQDKKVAQLLKEKISGK</sequence>
<feature type="transmembrane region" description="Helical" evidence="1">
    <location>
        <begin position="24"/>
        <end position="42"/>
    </location>
</feature>
<dbReference type="SUPFAM" id="SSF48452">
    <property type="entry name" value="TPR-like"/>
    <property type="match status" value="1"/>
</dbReference>
<dbReference type="Gene3D" id="1.25.40.10">
    <property type="entry name" value="Tetratricopeptide repeat domain"/>
    <property type="match status" value="1"/>
</dbReference>
<evidence type="ECO:0000256" key="1">
    <source>
        <dbReference type="SAM" id="Phobius"/>
    </source>
</evidence>
<evidence type="ECO:0008006" key="3">
    <source>
        <dbReference type="Google" id="ProtNLM"/>
    </source>
</evidence>
<proteinExistence type="predicted"/>
<dbReference type="AlphaFoldDB" id="A0A3B0QVT7"/>